<gene>
    <name evidence="4" type="primary">SKD1_1</name>
    <name evidence="4" type="ORF">PIB30_016044</name>
</gene>
<evidence type="ECO:0000313" key="5">
    <source>
        <dbReference type="Proteomes" id="UP001341840"/>
    </source>
</evidence>
<sequence>MNFKFLDFFRWRMFYWNLFGKPKMPCSSIRILREQQGAVQVTMQELASKGLSSKILPPPVTRTDFEKILAGKRPTVSKADCEAHERFTKEFGVEG</sequence>
<evidence type="ECO:0000313" key="4">
    <source>
        <dbReference type="EMBL" id="MED6205251.1"/>
    </source>
</evidence>
<keyword evidence="5" id="KW-1185">Reference proteome</keyword>
<organism evidence="4 5">
    <name type="scientific">Stylosanthes scabra</name>
    <dbReference type="NCBI Taxonomy" id="79078"/>
    <lineage>
        <taxon>Eukaryota</taxon>
        <taxon>Viridiplantae</taxon>
        <taxon>Streptophyta</taxon>
        <taxon>Embryophyta</taxon>
        <taxon>Tracheophyta</taxon>
        <taxon>Spermatophyta</taxon>
        <taxon>Magnoliopsida</taxon>
        <taxon>eudicotyledons</taxon>
        <taxon>Gunneridae</taxon>
        <taxon>Pentapetalae</taxon>
        <taxon>rosids</taxon>
        <taxon>fabids</taxon>
        <taxon>Fabales</taxon>
        <taxon>Fabaceae</taxon>
        <taxon>Papilionoideae</taxon>
        <taxon>50 kb inversion clade</taxon>
        <taxon>dalbergioids sensu lato</taxon>
        <taxon>Dalbergieae</taxon>
        <taxon>Pterocarpus clade</taxon>
        <taxon>Stylosanthes</taxon>
    </lineage>
</organism>
<proteinExistence type="predicted"/>
<evidence type="ECO:0000259" key="3">
    <source>
        <dbReference type="Pfam" id="PF09336"/>
    </source>
</evidence>
<comment type="caution">
    <text evidence="4">The sequence shown here is derived from an EMBL/GenBank/DDBJ whole genome shotgun (WGS) entry which is preliminary data.</text>
</comment>
<feature type="domain" description="Spastin/Vps4 C-terminal" evidence="3">
    <location>
        <begin position="25"/>
        <end position="92"/>
    </location>
</feature>
<protein>
    <submittedName>
        <fullName evidence="4">Vacuolar protein sorting-associated protein 4B</fullName>
    </submittedName>
</protein>
<reference evidence="4 5" key="1">
    <citation type="journal article" date="2023" name="Plants (Basel)">
        <title>Bridging the Gap: Combining Genomics and Transcriptomics Approaches to Understand Stylosanthes scabra, an Orphan Legume from the Brazilian Caatinga.</title>
        <authorList>
            <person name="Ferreira-Neto J.R.C."/>
            <person name="da Silva M.D."/>
            <person name="Binneck E."/>
            <person name="de Melo N.F."/>
            <person name="da Silva R.H."/>
            <person name="de Melo A.L.T.M."/>
            <person name="Pandolfi V."/>
            <person name="Bustamante F.O."/>
            <person name="Brasileiro-Vidal A.C."/>
            <person name="Benko-Iseppon A.M."/>
        </authorList>
    </citation>
    <scope>NUCLEOTIDE SEQUENCE [LARGE SCALE GENOMIC DNA]</scope>
    <source>
        <tissue evidence="4">Leaves</tissue>
    </source>
</reference>
<dbReference type="Pfam" id="PF09336">
    <property type="entry name" value="Vps4_C"/>
    <property type="match status" value="1"/>
</dbReference>
<keyword evidence="2" id="KW-0067">ATP-binding</keyword>
<keyword evidence="1" id="KW-0547">Nucleotide-binding</keyword>
<accession>A0ABU6Y5X7</accession>
<evidence type="ECO:0000256" key="1">
    <source>
        <dbReference type="ARBA" id="ARBA00022741"/>
    </source>
</evidence>
<dbReference type="InterPro" id="IPR015415">
    <property type="entry name" value="Spast_Vps4_C"/>
</dbReference>
<dbReference type="EMBL" id="JASCZI010241700">
    <property type="protein sequence ID" value="MED6205251.1"/>
    <property type="molecule type" value="Genomic_DNA"/>
</dbReference>
<name>A0ABU6Y5X7_9FABA</name>
<evidence type="ECO:0000256" key="2">
    <source>
        <dbReference type="ARBA" id="ARBA00022840"/>
    </source>
</evidence>
<dbReference type="Proteomes" id="UP001341840">
    <property type="component" value="Unassembled WGS sequence"/>
</dbReference>